<organism evidence="3 4">
    <name type="scientific">Mesobacillus maritimus</name>
    <dbReference type="NCBI Taxonomy" id="1643336"/>
    <lineage>
        <taxon>Bacteria</taxon>
        <taxon>Bacillati</taxon>
        <taxon>Bacillota</taxon>
        <taxon>Bacilli</taxon>
        <taxon>Bacillales</taxon>
        <taxon>Bacillaceae</taxon>
        <taxon>Mesobacillus</taxon>
    </lineage>
</organism>
<evidence type="ECO:0000256" key="1">
    <source>
        <dbReference type="ARBA" id="ARBA00007047"/>
    </source>
</evidence>
<dbReference type="Pfam" id="PF01144">
    <property type="entry name" value="CoA_trans"/>
    <property type="match status" value="1"/>
</dbReference>
<dbReference type="InterPro" id="IPR012791">
    <property type="entry name" value="3-oxoacid_CoA-transf_B"/>
</dbReference>
<gene>
    <name evidence="3" type="ORF">H0185_07520</name>
</gene>
<dbReference type="Gene3D" id="3.40.1080.10">
    <property type="entry name" value="Glutaconate Coenzyme A-transferase"/>
    <property type="match status" value="1"/>
</dbReference>
<dbReference type="EMBL" id="JACWFH010000008">
    <property type="protein sequence ID" value="MBY0096654.1"/>
    <property type="molecule type" value="Genomic_DNA"/>
</dbReference>
<dbReference type="SUPFAM" id="SSF100950">
    <property type="entry name" value="NagB/RpiA/CoA transferase-like"/>
    <property type="match status" value="1"/>
</dbReference>
<evidence type="ECO:0000256" key="2">
    <source>
        <dbReference type="ARBA" id="ARBA00022679"/>
    </source>
</evidence>
<dbReference type="NCBIfam" id="TIGR02428">
    <property type="entry name" value="pcaJ_scoB_fam"/>
    <property type="match status" value="1"/>
</dbReference>
<reference evidence="3 4" key="1">
    <citation type="submission" date="2020-07" db="EMBL/GenBank/DDBJ databases">
        <title>Fungal Genomes of the International Space Station.</title>
        <authorList>
            <person name="Seuylemezian A."/>
            <person name="Singh N.K."/>
            <person name="Wood J."/>
            <person name="Venkateswaran K."/>
        </authorList>
    </citation>
    <scope>NUCLEOTIDE SEQUENCE [LARGE SCALE GENOMIC DNA]</scope>
    <source>
        <strain evidence="3 4">PL-B2</strain>
    </source>
</reference>
<protein>
    <submittedName>
        <fullName evidence="3">CoA transferase subunit B</fullName>
    </submittedName>
</protein>
<name>A0ABS7K333_9BACI</name>
<dbReference type="SMART" id="SM00882">
    <property type="entry name" value="CoA_trans"/>
    <property type="match status" value="1"/>
</dbReference>
<dbReference type="PANTHER" id="PTHR13707">
    <property type="entry name" value="KETOACID-COENZYME A TRANSFERASE"/>
    <property type="match status" value="1"/>
</dbReference>
<proteinExistence type="inferred from homology"/>
<comment type="caution">
    <text evidence="3">The sequence shown here is derived from an EMBL/GenBank/DDBJ whole genome shotgun (WGS) entry which is preliminary data.</text>
</comment>
<keyword evidence="2 3" id="KW-0808">Transferase</keyword>
<evidence type="ECO:0000313" key="4">
    <source>
        <dbReference type="Proteomes" id="UP000769780"/>
    </source>
</evidence>
<evidence type="ECO:0000313" key="3">
    <source>
        <dbReference type="EMBL" id="MBY0096654.1"/>
    </source>
</evidence>
<dbReference type="RefSeq" id="WP_221872690.1">
    <property type="nucleotide sequence ID" value="NZ_JACWFH010000008.1"/>
</dbReference>
<sequence length="221" mass="23641">MGLNLDVRNKMAKRAAEEITDGMVVNLGIGIPSLVPNHLPETMTVMFHAENGILGMGPSPATGKEDGNLCNAGGFPVTVVPGASYFDSVTAFGMIRRGKIDVSILGSLQVSSTGDLANWIIPGKKVPGMGGAMELASKANKLIVLMNHTDKTGRPKILEKCTLPLTAKKCVDLIITELAVFEIVNEKLMLIQHFHTTTVDEIISKTACDILIAENLKVIDF</sequence>
<dbReference type="Proteomes" id="UP000769780">
    <property type="component" value="Unassembled WGS sequence"/>
</dbReference>
<keyword evidence="4" id="KW-1185">Reference proteome</keyword>
<accession>A0ABS7K333</accession>
<comment type="similarity">
    <text evidence="1">Belongs to the 3-oxoacid CoA-transferase subunit B family.</text>
</comment>
<dbReference type="GO" id="GO:0016740">
    <property type="term" value="F:transferase activity"/>
    <property type="evidence" value="ECO:0007669"/>
    <property type="project" value="UniProtKB-KW"/>
</dbReference>
<dbReference type="InterPro" id="IPR004165">
    <property type="entry name" value="CoA_trans_fam_I"/>
</dbReference>
<dbReference type="PANTHER" id="PTHR13707:SF57">
    <property type="entry name" value="SUCCINYL-COA:3-KETOACID COENZYME A TRANSFERASE SUBUNIT B-RELATED"/>
    <property type="match status" value="1"/>
</dbReference>
<dbReference type="InterPro" id="IPR037171">
    <property type="entry name" value="NagB/RpiA_transferase-like"/>
</dbReference>